<evidence type="ECO:0000313" key="2">
    <source>
        <dbReference type="Proteomes" id="UP001429745"/>
    </source>
</evidence>
<reference evidence="1 2" key="1">
    <citation type="submission" date="2020-04" db="EMBL/GenBank/DDBJ databases">
        <title>CFH 90308 Microbacterium sp.</title>
        <authorList>
            <person name="Nie G."/>
            <person name="Ming H."/>
            <person name="Xia T."/>
        </authorList>
    </citation>
    <scope>NUCLEOTIDE SEQUENCE [LARGE SCALE GENOMIC DNA]</scope>
    <source>
        <strain evidence="1 2">CFH 90308</strain>
    </source>
</reference>
<dbReference type="RefSeq" id="WP_168910987.1">
    <property type="nucleotide sequence ID" value="NZ_JABACI010000001.1"/>
</dbReference>
<evidence type="ECO:0000313" key="1">
    <source>
        <dbReference type="EMBL" id="NLP82482.1"/>
    </source>
</evidence>
<organism evidence="1 2">
    <name type="scientific">Microbacterium salsuginis</name>
    <dbReference type="NCBI Taxonomy" id="2722803"/>
    <lineage>
        <taxon>Bacteria</taxon>
        <taxon>Bacillati</taxon>
        <taxon>Actinomycetota</taxon>
        <taxon>Actinomycetes</taxon>
        <taxon>Micrococcales</taxon>
        <taxon>Microbacteriaceae</taxon>
        <taxon>Microbacterium</taxon>
    </lineage>
</organism>
<protein>
    <submittedName>
        <fullName evidence="1">Uncharacterized protein</fullName>
    </submittedName>
</protein>
<sequence>MPEYRNADGQQITEDEALALPQFQTFSITWEDGRSVECIANSDGSWTVGHRSSGEFKYYGAVRREDGLYRPADIVYMKPQETFSAAARKYL</sequence>
<comment type="caution">
    <text evidence="1">The sequence shown here is derived from an EMBL/GenBank/DDBJ whole genome shotgun (WGS) entry which is preliminary data.</text>
</comment>
<accession>A0ABX1K683</accession>
<name>A0ABX1K683_9MICO</name>
<proteinExistence type="predicted"/>
<keyword evidence="2" id="KW-1185">Reference proteome</keyword>
<dbReference type="EMBL" id="JABACI010000001">
    <property type="protein sequence ID" value="NLP82482.1"/>
    <property type="molecule type" value="Genomic_DNA"/>
</dbReference>
<dbReference type="Proteomes" id="UP001429745">
    <property type="component" value="Unassembled WGS sequence"/>
</dbReference>
<gene>
    <name evidence="1" type="ORF">HF576_01340</name>
</gene>